<keyword evidence="2" id="KW-0812">Transmembrane</keyword>
<dbReference type="PANTHER" id="PTHR10281:SF4">
    <property type="entry name" value="NEUFERRICIN"/>
    <property type="match status" value="1"/>
</dbReference>
<dbReference type="PANTHER" id="PTHR10281">
    <property type="entry name" value="MEMBRANE-ASSOCIATED PROGESTERONE RECEPTOR COMPONENT-RELATED"/>
    <property type="match status" value="1"/>
</dbReference>
<name>A0AAU9TL08_EUPED</name>
<protein>
    <recommendedName>
        <fullName evidence="3">Cytochrome b5 heme-binding domain-containing protein</fullName>
    </recommendedName>
</protein>
<organism evidence="4 5">
    <name type="scientific">Euphydryas editha</name>
    <name type="common">Edith's checkerspot</name>
    <dbReference type="NCBI Taxonomy" id="104508"/>
    <lineage>
        <taxon>Eukaryota</taxon>
        <taxon>Metazoa</taxon>
        <taxon>Ecdysozoa</taxon>
        <taxon>Arthropoda</taxon>
        <taxon>Hexapoda</taxon>
        <taxon>Insecta</taxon>
        <taxon>Pterygota</taxon>
        <taxon>Neoptera</taxon>
        <taxon>Endopterygota</taxon>
        <taxon>Lepidoptera</taxon>
        <taxon>Glossata</taxon>
        <taxon>Ditrysia</taxon>
        <taxon>Papilionoidea</taxon>
        <taxon>Nymphalidae</taxon>
        <taxon>Nymphalinae</taxon>
        <taxon>Euphydryas</taxon>
    </lineage>
</organism>
<comment type="similarity">
    <text evidence="1">Belongs to the cytochrome b5 family. MAPR subfamily.</text>
</comment>
<dbReference type="EMBL" id="CAKOGL010000005">
    <property type="protein sequence ID" value="CAH2086212.1"/>
    <property type="molecule type" value="Genomic_DNA"/>
</dbReference>
<accession>A0AAU9TL08</accession>
<dbReference type="Proteomes" id="UP001153954">
    <property type="component" value="Unassembled WGS sequence"/>
</dbReference>
<dbReference type="GO" id="GO:0012505">
    <property type="term" value="C:endomembrane system"/>
    <property type="evidence" value="ECO:0007669"/>
    <property type="project" value="TreeGrafter"/>
</dbReference>
<dbReference type="AlphaFoldDB" id="A0AAU9TL08"/>
<proteinExistence type="inferred from homology"/>
<keyword evidence="2" id="KW-0472">Membrane</keyword>
<dbReference type="InterPro" id="IPR050577">
    <property type="entry name" value="MAPR/NEUFC/NENF-like"/>
</dbReference>
<comment type="caution">
    <text evidence="4">The sequence shown here is derived from an EMBL/GenBank/DDBJ whole genome shotgun (WGS) entry which is preliminary data.</text>
</comment>
<evidence type="ECO:0000313" key="5">
    <source>
        <dbReference type="Proteomes" id="UP001153954"/>
    </source>
</evidence>
<dbReference type="InterPro" id="IPR001199">
    <property type="entry name" value="Cyt_B5-like_heme/steroid-bd"/>
</dbReference>
<gene>
    <name evidence="4" type="ORF">EEDITHA_LOCUS2615</name>
</gene>
<evidence type="ECO:0000256" key="1">
    <source>
        <dbReference type="ARBA" id="ARBA00038357"/>
    </source>
</evidence>
<dbReference type="SMART" id="SM01117">
    <property type="entry name" value="Cyt-b5"/>
    <property type="match status" value="1"/>
</dbReference>
<dbReference type="Pfam" id="PF00173">
    <property type="entry name" value="Cyt-b5"/>
    <property type="match status" value="1"/>
</dbReference>
<dbReference type="InterPro" id="IPR036400">
    <property type="entry name" value="Cyt_B5-like_heme/steroid_sf"/>
</dbReference>
<dbReference type="Gene3D" id="3.10.120.10">
    <property type="entry name" value="Cytochrome b5-like heme/steroid binding domain"/>
    <property type="match status" value="1"/>
</dbReference>
<feature type="transmembrane region" description="Helical" evidence="2">
    <location>
        <begin position="7"/>
        <end position="24"/>
    </location>
</feature>
<evidence type="ECO:0000313" key="4">
    <source>
        <dbReference type="EMBL" id="CAH2086212.1"/>
    </source>
</evidence>
<feature type="domain" description="Cytochrome b5 heme-binding" evidence="3">
    <location>
        <begin position="47"/>
        <end position="143"/>
    </location>
</feature>
<keyword evidence="2" id="KW-1133">Transmembrane helix</keyword>
<dbReference type="GO" id="GO:0016020">
    <property type="term" value="C:membrane"/>
    <property type="evidence" value="ECO:0007669"/>
    <property type="project" value="TreeGrafter"/>
</dbReference>
<reference evidence="4" key="1">
    <citation type="submission" date="2022-03" db="EMBL/GenBank/DDBJ databases">
        <authorList>
            <person name="Tunstrom K."/>
        </authorList>
    </citation>
    <scope>NUCLEOTIDE SEQUENCE</scope>
</reference>
<evidence type="ECO:0000259" key="3">
    <source>
        <dbReference type="SMART" id="SM01117"/>
    </source>
</evidence>
<keyword evidence="5" id="KW-1185">Reference proteome</keyword>
<sequence length="256" mass="29372">MLISKSNIKYILITVLIAIGAVFLRKYVPENLDQSREESHKTKRVVFSSDELAKYNGIDIDKLYLSVIGSVFDVTDGKKHYAKGSPYHYFIGKDGTRALVTGDFKDESSNKDNVIDLSCDDLLTITHWRRTFKAKYKYIGLLAGRYYNENGGETVYMYELKQRLKQCKDEKEDAKKQDQMHPPCNIAWSEEDGTRVWCTKTSGGINRNWEGVPRQLFTPGEKKPRCVCVNLEKVDSSLLKEYEGCSSYSRECLINN</sequence>
<dbReference type="SUPFAM" id="SSF55856">
    <property type="entry name" value="Cytochrome b5-like heme/steroid binding domain"/>
    <property type="match status" value="1"/>
</dbReference>
<evidence type="ECO:0000256" key="2">
    <source>
        <dbReference type="SAM" id="Phobius"/>
    </source>
</evidence>